<dbReference type="PANTHER" id="PTHR43663:SF2">
    <property type="entry name" value="CHROMATE TRANSPORT PROTEIN-RELATED"/>
    <property type="match status" value="1"/>
</dbReference>
<evidence type="ECO:0000313" key="8">
    <source>
        <dbReference type="EMBL" id="KAA6349525.1"/>
    </source>
</evidence>
<proteinExistence type="inferred from homology"/>
<keyword evidence="3" id="KW-1003">Cell membrane</keyword>
<feature type="transmembrane region" description="Helical" evidence="7">
    <location>
        <begin position="76"/>
        <end position="99"/>
    </location>
</feature>
<protein>
    <submittedName>
        <fullName evidence="8">Chromate transport protein</fullName>
    </submittedName>
</protein>
<evidence type="ECO:0000256" key="5">
    <source>
        <dbReference type="ARBA" id="ARBA00022989"/>
    </source>
</evidence>
<evidence type="ECO:0000256" key="2">
    <source>
        <dbReference type="ARBA" id="ARBA00005262"/>
    </source>
</evidence>
<evidence type="ECO:0000256" key="3">
    <source>
        <dbReference type="ARBA" id="ARBA00022475"/>
    </source>
</evidence>
<feature type="transmembrane region" description="Helical" evidence="7">
    <location>
        <begin position="141"/>
        <end position="172"/>
    </location>
</feature>
<organism evidence="8">
    <name type="scientific">termite gut metagenome</name>
    <dbReference type="NCBI Taxonomy" id="433724"/>
    <lineage>
        <taxon>unclassified sequences</taxon>
        <taxon>metagenomes</taxon>
        <taxon>organismal metagenomes</taxon>
    </lineage>
</organism>
<evidence type="ECO:0000256" key="7">
    <source>
        <dbReference type="SAM" id="Phobius"/>
    </source>
</evidence>
<comment type="caution">
    <text evidence="8">The sequence shown here is derived from an EMBL/GenBank/DDBJ whole genome shotgun (WGS) entry which is preliminary data.</text>
</comment>
<name>A0A5J4SWD1_9ZZZZ</name>
<dbReference type="AlphaFoldDB" id="A0A5J4SWD1"/>
<feature type="transmembrane region" description="Helical" evidence="7">
    <location>
        <begin position="7"/>
        <end position="29"/>
    </location>
</feature>
<evidence type="ECO:0000256" key="6">
    <source>
        <dbReference type="ARBA" id="ARBA00023136"/>
    </source>
</evidence>
<evidence type="ECO:0000256" key="4">
    <source>
        <dbReference type="ARBA" id="ARBA00022692"/>
    </source>
</evidence>
<comment type="similarity">
    <text evidence="2">Belongs to the chromate ion transporter (CHR) (TC 2.A.51) family.</text>
</comment>
<sequence length="175" mass="18894">MNSYLKLFVIFFKVGAFTIGGGYAMVPVIENEIVTKRQWMSKEDFLDLLAAAQSAPGVLAVNIAIFTGYKLRGIQGCIASVLGGVLPSFIIILAIAMFFHNFKDNATVERIFKGIRPAVAALIAAPTFSMAKSAKISKYTIWIPVVAALLIWLLGISPIWIIVAAGVGGFIWGKL</sequence>
<accession>A0A5J4SWD1</accession>
<comment type="subcellular location">
    <subcellularLocation>
        <location evidence="1">Cell membrane</location>
        <topology evidence="1">Multi-pass membrane protein</topology>
    </subcellularLocation>
</comment>
<dbReference type="GO" id="GO:0005886">
    <property type="term" value="C:plasma membrane"/>
    <property type="evidence" value="ECO:0007669"/>
    <property type="project" value="UniProtKB-SubCell"/>
</dbReference>
<keyword evidence="6 7" id="KW-0472">Membrane</keyword>
<feature type="transmembrane region" description="Helical" evidence="7">
    <location>
        <begin position="111"/>
        <end position="129"/>
    </location>
</feature>
<keyword evidence="4 7" id="KW-0812">Transmembrane</keyword>
<dbReference type="EMBL" id="SNRY01000045">
    <property type="protein sequence ID" value="KAA6349525.1"/>
    <property type="molecule type" value="Genomic_DNA"/>
</dbReference>
<keyword evidence="5 7" id="KW-1133">Transmembrane helix</keyword>
<evidence type="ECO:0000256" key="1">
    <source>
        <dbReference type="ARBA" id="ARBA00004651"/>
    </source>
</evidence>
<feature type="transmembrane region" description="Helical" evidence="7">
    <location>
        <begin position="49"/>
        <end position="69"/>
    </location>
</feature>
<dbReference type="Pfam" id="PF02417">
    <property type="entry name" value="Chromate_transp"/>
    <property type="match status" value="1"/>
</dbReference>
<reference evidence="8" key="1">
    <citation type="submission" date="2019-03" db="EMBL/GenBank/DDBJ databases">
        <title>Single cell metagenomics reveals metabolic interactions within the superorganism composed of flagellate Streblomastix strix and complex community of Bacteroidetes bacteria on its surface.</title>
        <authorList>
            <person name="Treitli S.C."/>
            <person name="Kolisko M."/>
            <person name="Husnik F."/>
            <person name="Keeling P."/>
            <person name="Hampl V."/>
        </authorList>
    </citation>
    <scope>NUCLEOTIDE SEQUENCE</scope>
    <source>
        <strain evidence="8">STM</strain>
    </source>
</reference>
<dbReference type="InterPro" id="IPR003370">
    <property type="entry name" value="Chromate_transpt"/>
</dbReference>
<dbReference type="InterPro" id="IPR052518">
    <property type="entry name" value="CHR_Transporter"/>
</dbReference>
<dbReference type="PANTHER" id="PTHR43663">
    <property type="entry name" value="CHROMATE TRANSPORT PROTEIN-RELATED"/>
    <property type="match status" value="1"/>
</dbReference>
<gene>
    <name evidence="8" type="ORF">EZS27_003036</name>
</gene>
<dbReference type="GO" id="GO:0015109">
    <property type="term" value="F:chromate transmembrane transporter activity"/>
    <property type="evidence" value="ECO:0007669"/>
    <property type="project" value="InterPro"/>
</dbReference>